<evidence type="ECO:0000259" key="10">
    <source>
        <dbReference type="SMART" id="SM01081"/>
    </source>
</evidence>
<dbReference type="Pfam" id="PF03173">
    <property type="entry name" value="CHB_HEX"/>
    <property type="match status" value="1"/>
</dbReference>
<dbReference type="RefSeq" id="WP_119076602.1">
    <property type="nucleotide sequence ID" value="NZ_CP029600.1"/>
</dbReference>
<dbReference type="EC" id="3.2.1.52" evidence="3"/>
<dbReference type="EMBL" id="CP029600">
    <property type="protein sequence ID" value="AWO00789.1"/>
    <property type="molecule type" value="Genomic_DNA"/>
</dbReference>
<dbReference type="Pfam" id="PF02838">
    <property type="entry name" value="Glyco_hydro_20b"/>
    <property type="match status" value="1"/>
</dbReference>
<dbReference type="SUPFAM" id="SSF51445">
    <property type="entry name" value="(Trans)glycosidases"/>
    <property type="match status" value="1"/>
</dbReference>
<comment type="catalytic activity">
    <reaction evidence="1">
        <text>Hydrolysis of terminal non-reducing N-acetyl-D-hexosamine residues in N-acetyl-beta-D-hexosaminides.</text>
        <dbReference type="EC" id="3.2.1.52"/>
    </reaction>
</comment>
<dbReference type="InterPro" id="IPR029018">
    <property type="entry name" value="Hex-like_dom2"/>
</dbReference>
<dbReference type="InterPro" id="IPR013783">
    <property type="entry name" value="Ig-like_fold"/>
</dbReference>
<dbReference type="Gene3D" id="2.60.40.290">
    <property type="match status" value="1"/>
</dbReference>
<dbReference type="InterPro" id="IPR004867">
    <property type="entry name" value="CHB_C_dom"/>
</dbReference>
<dbReference type="InterPro" id="IPR012291">
    <property type="entry name" value="CBM2_carb-bd_dom_sf"/>
</dbReference>
<dbReference type="PANTHER" id="PTHR22600:SF57">
    <property type="entry name" value="BETA-N-ACETYLHEXOSAMINIDASE"/>
    <property type="match status" value="1"/>
</dbReference>
<evidence type="ECO:0000256" key="7">
    <source>
        <dbReference type="ARBA" id="ARBA00033000"/>
    </source>
</evidence>
<dbReference type="Gene3D" id="3.20.20.80">
    <property type="entry name" value="Glycosidases"/>
    <property type="match status" value="1"/>
</dbReference>
<dbReference type="SUPFAM" id="SSF81296">
    <property type="entry name" value="E set domains"/>
    <property type="match status" value="1"/>
</dbReference>
<dbReference type="InterPro" id="IPR008965">
    <property type="entry name" value="CBM2/CBM3_carb-bd_dom_sf"/>
</dbReference>
<dbReference type="Proteomes" id="UP000246099">
    <property type="component" value="Chromosome"/>
</dbReference>
<keyword evidence="5" id="KW-0326">Glycosidase</keyword>
<feature type="domain" description="Chitobiase/beta-hexosaminidases N-terminal" evidence="10">
    <location>
        <begin position="26"/>
        <end position="173"/>
    </location>
</feature>
<comment type="similarity">
    <text evidence="2">Belongs to the glycosyl hydrolase 20 family.</text>
</comment>
<feature type="region of interest" description="Disordered" evidence="8">
    <location>
        <begin position="302"/>
        <end position="322"/>
    </location>
</feature>
<evidence type="ECO:0000256" key="3">
    <source>
        <dbReference type="ARBA" id="ARBA00012663"/>
    </source>
</evidence>
<feature type="chain" id="PRO_5045159962" description="beta-N-acetylhexosaminidase" evidence="9">
    <location>
        <begin position="19"/>
        <end position="870"/>
    </location>
</feature>
<dbReference type="Gene3D" id="2.60.40.10">
    <property type="entry name" value="Immunoglobulins"/>
    <property type="match status" value="1"/>
</dbReference>
<organism evidence="11 12">
    <name type="scientific">Chitinophaga alhagiae</name>
    <dbReference type="NCBI Taxonomy" id="2203219"/>
    <lineage>
        <taxon>Bacteria</taxon>
        <taxon>Pseudomonadati</taxon>
        <taxon>Bacteroidota</taxon>
        <taxon>Chitinophagia</taxon>
        <taxon>Chitinophagales</taxon>
        <taxon>Chitinophagaceae</taxon>
        <taxon>Chitinophaga</taxon>
    </lineage>
</organism>
<accession>A0ABM6WAB9</accession>
<protein>
    <recommendedName>
        <fullName evidence="3">beta-N-acetylhexosaminidase</fullName>
        <ecNumber evidence="3">3.2.1.52</ecNumber>
    </recommendedName>
    <alternativeName>
        <fullName evidence="6">Beta-N-acetylhexosaminidase</fullName>
    </alternativeName>
    <alternativeName>
        <fullName evidence="7">N-acetyl-beta-glucosaminidase</fullName>
    </alternativeName>
</protein>
<evidence type="ECO:0000256" key="1">
    <source>
        <dbReference type="ARBA" id="ARBA00001231"/>
    </source>
</evidence>
<reference evidence="11 12" key="1">
    <citation type="submission" date="2018-05" db="EMBL/GenBank/DDBJ databases">
        <title>Chitinophaga sp. nov., isolated from rhizosphere soil of Alhagi.</title>
        <authorList>
            <person name="Liu Y."/>
        </authorList>
    </citation>
    <scope>NUCLEOTIDE SEQUENCE [LARGE SCALE GENOMIC DNA]</scope>
    <source>
        <strain evidence="11 12">T22</strain>
    </source>
</reference>
<dbReference type="InterPro" id="IPR004866">
    <property type="entry name" value="CHB/HEX_N_dom"/>
</dbReference>
<dbReference type="Pfam" id="PF00728">
    <property type="entry name" value="Glyco_hydro_20"/>
    <property type="match status" value="1"/>
</dbReference>
<dbReference type="InterPro" id="IPR025705">
    <property type="entry name" value="Beta_hexosaminidase_sua/sub"/>
</dbReference>
<dbReference type="InterPro" id="IPR015883">
    <property type="entry name" value="Glyco_hydro_20_cat"/>
</dbReference>
<evidence type="ECO:0000256" key="4">
    <source>
        <dbReference type="ARBA" id="ARBA00022801"/>
    </source>
</evidence>
<evidence type="ECO:0000313" key="11">
    <source>
        <dbReference type="EMBL" id="AWO00789.1"/>
    </source>
</evidence>
<evidence type="ECO:0000256" key="5">
    <source>
        <dbReference type="ARBA" id="ARBA00023295"/>
    </source>
</evidence>
<keyword evidence="12" id="KW-1185">Reference proteome</keyword>
<evidence type="ECO:0000256" key="9">
    <source>
        <dbReference type="SAM" id="SignalP"/>
    </source>
</evidence>
<keyword evidence="9" id="KW-0732">Signal</keyword>
<keyword evidence="4" id="KW-0378">Hydrolase</keyword>
<dbReference type="InterPro" id="IPR015882">
    <property type="entry name" value="HEX_bac_N"/>
</dbReference>
<sequence>MHFRFTCMLLLLSGFSFAQAPAFPADGLQVKWEVVENGYQGKAQTLSVFTLINKTKQAFPAAGWTFCYNFIRYVTPGETSPGIEAAHVNGPLFTFRPKNGFKGIAPGDSLKINIVSVAWVTGITDGPEGPYLVWDQQPAKGYALTDYVVVPSTTEKQLRRTAADRHPQTTVEEIYRRNALVADVPLEQLPKIFPTPASYEEKPGVLVLDAAGTIGYHPDFRQEAEYLSAMVGQLLGKRLRLTEGSDQGSIRLEKAADADMAAGAYRLSGKPDAYTISSANAQGIFYGIQSLRSMLPAGSKNTLYPLPPGQSPAPPPSGSRGPALRLPLVEVNDMPRFGFRSLMLDVARNFHPKQQVLKVLDLMALYKLNVLHLHMSDDEGWRVEIPGLPELTAVGGRRGHSVDELTALLPSYGSGPDVNNTTGSGFYTRADYLEILRYARQRHIKVIPEVEMPGHARAAIKSMDARYARLMKEGKAAEAAEYRLSDPEDKSQYRSVQEWKDNVMNVALPSTYKFLEKVVDELVAMHREAGAPLDIIHMGGDETPAGVWERSPACSTLIAREKLGGVDDLWYYFYDRVAKIVNQRGLQLYGWEEAAMRKTRRDGRNVMIANPDFGNRNFQVDVWNNVMGEGMEDLTYRLANAGYKVVLSGVSNYYFDMAYVKDYYEPGFYWGGYVDVDKPFYFIPFDLYKNAKEDDQGNPLPPTIFTGKDRLTEYGQHNIVGIQAALWSETVKTAARQEYMLLPKLLGMAERAWAPDPAWAREKDEAAAARLYAEAWSKFANIVGKRELPRLARLNGGYQYRVPTAGALVENGKVLANVQLPGMVVRYTVDGMEPTAKSPVYTEPVAAKGAVKLKVFDSAGRGGRTITVRP</sequence>
<evidence type="ECO:0000256" key="8">
    <source>
        <dbReference type="SAM" id="MobiDB-lite"/>
    </source>
</evidence>
<feature type="signal peptide" evidence="9">
    <location>
        <begin position="1"/>
        <end position="18"/>
    </location>
</feature>
<dbReference type="SMART" id="SM01081">
    <property type="entry name" value="CHB_HEX"/>
    <property type="match status" value="1"/>
</dbReference>
<name>A0ABM6WAB9_9BACT</name>
<evidence type="ECO:0000256" key="6">
    <source>
        <dbReference type="ARBA" id="ARBA00030512"/>
    </source>
</evidence>
<dbReference type="Pfam" id="PF03174">
    <property type="entry name" value="CHB_HEX_C"/>
    <property type="match status" value="1"/>
</dbReference>
<dbReference type="InterPro" id="IPR017853">
    <property type="entry name" value="GH"/>
</dbReference>
<dbReference type="SUPFAM" id="SSF49384">
    <property type="entry name" value="Carbohydrate-binding domain"/>
    <property type="match status" value="1"/>
</dbReference>
<feature type="compositionally biased region" description="Pro residues" evidence="8">
    <location>
        <begin position="305"/>
        <end position="317"/>
    </location>
</feature>
<proteinExistence type="inferred from homology"/>
<evidence type="ECO:0000256" key="2">
    <source>
        <dbReference type="ARBA" id="ARBA00006285"/>
    </source>
</evidence>
<dbReference type="CDD" id="cd02847">
    <property type="entry name" value="E_set_Chitobiase_C"/>
    <property type="match status" value="1"/>
</dbReference>
<dbReference type="Gene3D" id="3.30.379.10">
    <property type="entry name" value="Chitobiase/beta-hexosaminidase domain 2-like"/>
    <property type="match status" value="1"/>
</dbReference>
<evidence type="ECO:0000313" key="12">
    <source>
        <dbReference type="Proteomes" id="UP000246099"/>
    </source>
</evidence>
<dbReference type="SUPFAM" id="SSF55545">
    <property type="entry name" value="beta-N-acetylhexosaminidase-like domain"/>
    <property type="match status" value="1"/>
</dbReference>
<dbReference type="PANTHER" id="PTHR22600">
    <property type="entry name" value="BETA-HEXOSAMINIDASE"/>
    <property type="match status" value="1"/>
</dbReference>
<gene>
    <name evidence="11" type="ORF">DLD77_03310</name>
</gene>
<dbReference type="InterPro" id="IPR014756">
    <property type="entry name" value="Ig_E-set"/>
</dbReference>
<dbReference type="PRINTS" id="PR00738">
    <property type="entry name" value="GLHYDRLASE20"/>
</dbReference>